<proteinExistence type="predicted"/>
<dbReference type="InParanoid" id="A2GCZ8"/>
<dbReference type="InterPro" id="IPR036412">
    <property type="entry name" value="HAD-like_sf"/>
</dbReference>
<keyword evidence="2" id="KW-1185">Reference proteome</keyword>
<dbReference type="VEuPathDB" id="TrichDB:TVAGG3_0494860"/>
<dbReference type="AlphaFoldDB" id="A2GCZ8"/>
<dbReference type="OMA" id="ELQCRGK"/>
<evidence type="ECO:0000313" key="1">
    <source>
        <dbReference type="EMBL" id="EAX84967.1"/>
    </source>
</evidence>
<sequence length="226" mass="25170">MSVYKPEIQAVIFDSDGTVLDTLNLYYIAMTKLVPPPYPQSLVDEINGRSDLDVARAMIKHYNLDTTPEAFAKKRLEILDSLLPTCKTVKGVERIINKIHEMGIPMAVATSSCRSAHEAKIINHNELFSNFVATICGDEVKETKPNPTIFQLASGKLGHFNPENVLVFEDAFHGIGAANAAGMPSVFLVDNKEKAKENMDKMNLKTQVMITSYEDFDFGSFNWAKH</sequence>
<dbReference type="FunCoup" id="A2GCZ8">
    <property type="interactions" value="20"/>
</dbReference>
<dbReference type="SMR" id="A2GCZ8"/>
<gene>
    <name evidence="1" type="ORF">TVAG_547260</name>
</gene>
<dbReference type="PANTHER" id="PTHR18901:SF38">
    <property type="entry name" value="PSEUDOURIDINE-5'-PHOSPHATASE"/>
    <property type="match status" value="1"/>
</dbReference>
<accession>A2GCZ8</accession>
<reference evidence="1" key="2">
    <citation type="journal article" date="2007" name="Science">
        <title>Draft genome sequence of the sexually transmitted pathogen Trichomonas vaginalis.</title>
        <authorList>
            <person name="Carlton J.M."/>
            <person name="Hirt R.P."/>
            <person name="Silva J.C."/>
            <person name="Delcher A.L."/>
            <person name="Schatz M."/>
            <person name="Zhao Q."/>
            <person name="Wortman J.R."/>
            <person name="Bidwell S.L."/>
            <person name="Alsmark U.C.M."/>
            <person name="Besteiro S."/>
            <person name="Sicheritz-Ponten T."/>
            <person name="Noel C.J."/>
            <person name="Dacks J.B."/>
            <person name="Foster P.G."/>
            <person name="Simillion C."/>
            <person name="Van de Peer Y."/>
            <person name="Miranda-Saavedra D."/>
            <person name="Barton G.J."/>
            <person name="Westrop G.D."/>
            <person name="Mueller S."/>
            <person name="Dessi D."/>
            <person name="Fiori P.L."/>
            <person name="Ren Q."/>
            <person name="Paulsen I."/>
            <person name="Zhang H."/>
            <person name="Bastida-Corcuera F.D."/>
            <person name="Simoes-Barbosa A."/>
            <person name="Brown M.T."/>
            <person name="Hayes R.D."/>
            <person name="Mukherjee M."/>
            <person name="Okumura C.Y."/>
            <person name="Schneider R."/>
            <person name="Smith A.J."/>
            <person name="Vanacova S."/>
            <person name="Villalvazo M."/>
            <person name="Haas B.J."/>
            <person name="Pertea M."/>
            <person name="Feldblyum T.V."/>
            <person name="Utterback T.R."/>
            <person name="Shu C.L."/>
            <person name="Osoegawa K."/>
            <person name="de Jong P.J."/>
            <person name="Hrdy I."/>
            <person name="Horvathova L."/>
            <person name="Zubacova Z."/>
            <person name="Dolezal P."/>
            <person name="Malik S.B."/>
            <person name="Logsdon J.M. Jr."/>
            <person name="Henze K."/>
            <person name="Gupta A."/>
            <person name="Wang C.C."/>
            <person name="Dunne R.L."/>
            <person name="Upcroft J.A."/>
            <person name="Upcroft P."/>
            <person name="White O."/>
            <person name="Salzberg S.L."/>
            <person name="Tang P."/>
            <person name="Chiu C.-H."/>
            <person name="Lee Y.-S."/>
            <person name="Embley T.M."/>
            <person name="Coombs G.H."/>
            <person name="Mottram J.C."/>
            <person name="Tachezy J."/>
            <person name="Fraser-Liggett C.M."/>
            <person name="Johnson P.J."/>
        </authorList>
    </citation>
    <scope>NUCLEOTIDE SEQUENCE [LARGE SCALE GENOMIC DNA]</scope>
    <source>
        <strain evidence="1">G3</strain>
    </source>
</reference>
<dbReference type="EMBL" id="DS115121">
    <property type="protein sequence ID" value="EAX84967.1"/>
    <property type="molecule type" value="Genomic_DNA"/>
</dbReference>
<dbReference type="eggNOG" id="KOG2914">
    <property type="taxonomic scope" value="Eukaryota"/>
</dbReference>
<dbReference type="KEGG" id="tva:4742606"/>
<dbReference type="InterPro" id="IPR023198">
    <property type="entry name" value="PGP-like_dom2"/>
</dbReference>
<dbReference type="PANTHER" id="PTHR18901">
    <property type="entry name" value="2-DEOXYGLUCOSE-6-PHOSPHATE PHOSPHATASE 2"/>
    <property type="match status" value="1"/>
</dbReference>
<evidence type="ECO:0000313" key="2">
    <source>
        <dbReference type="Proteomes" id="UP000001542"/>
    </source>
</evidence>
<dbReference type="Pfam" id="PF13419">
    <property type="entry name" value="HAD_2"/>
    <property type="match status" value="1"/>
</dbReference>
<dbReference type="VEuPathDB" id="TrichDB:TVAGG3_0494720"/>
<dbReference type="OrthoDB" id="40579at2759"/>
<dbReference type="RefSeq" id="XP_001297897.1">
    <property type="nucleotide sequence ID" value="XM_001297896.1"/>
</dbReference>
<dbReference type="PRINTS" id="PR00413">
    <property type="entry name" value="HADHALOGNASE"/>
</dbReference>
<dbReference type="InterPro" id="IPR041492">
    <property type="entry name" value="HAD_2"/>
</dbReference>
<dbReference type="SUPFAM" id="SSF56784">
    <property type="entry name" value="HAD-like"/>
    <property type="match status" value="1"/>
</dbReference>
<name>A2GCZ8_TRIV3</name>
<dbReference type="NCBIfam" id="TIGR01509">
    <property type="entry name" value="HAD-SF-IA-v3"/>
    <property type="match status" value="1"/>
</dbReference>
<protein>
    <submittedName>
        <fullName evidence="1">Haloacid dehalogenase-like hydrolase family protein</fullName>
    </submittedName>
</protein>
<dbReference type="InterPro" id="IPR023214">
    <property type="entry name" value="HAD_sf"/>
</dbReference>
<dbReference type="Gene3D" id="1.10.150.240">
    <property type="entry name" value="Putative phosphatase, domain 2"/>
    <property type="match status" value="1"/>
</dbReference>
<dbReference type="GO" id="GO:0016791">
    <property type="term" value="F:phosphatase activity"/>
    <property type="evidence" value="ECO:0000318"/>
    <property type="project" value="GO_Central"/>
</dbReference>
<keyword evidence="1" id="KW-0378">Hydrolase</keyword>
<reference evidence="1" key="1">
    <citation type="submission" date="2006-10" db="EMBL/GenBank/DDBJ databases">
        <authorList>
            <person name="Amadeo P."/>
            <person name="Zhao Q."/>
            <person name="Wortman J."/>
            <person name="Fraser-Liggett C."/>
            <person name="Carlton J."/>
        </authorList>
    </citation>
    <scope>NUCLEOTIDE SEQUENCE</scope>
    <source>
        <strain evidence="1">G3</strain>
    </source>
</reference>
<dbReference type="VEuPathDB" id="TrichDB:TVAG_547260"/>
<dbReference type="Gene3D" id="3.40.50.1000">
    <property type="entry name" value="HAD superfamily/HAD-like"/>
    <property type="match status" value="1"/>
</dbReference>
<dbReference type="SFLD" id="SFLDS00003">
    <property type="entry name" value="Haloacid_Dehalogenase"/>
    <property type="match status" value="1"/>
</dbReference>
<organism evidence="1 2">
    <name type="scientific">Trichomonas vaginalis (strain ATCC PRA-98 / G3)</name>
    <dbReference type="NCBI Taxonomy" id="412133"/>
    <lineage>
        <taxon>Eukaryota</taxon>
        <taxon>Metamonada</taxon>
        <taxon>Parabasalia</taxon>
        <taxon>Trichomonadida</taxon>
        <taxon>Trichomonadidae</taxon>
        <taxon>Trichomonas</taxon>
    </lineage>
</organism>
<dbReference type="Proteomes" id="UP000001542">
    <property type="component" value="Unassembled WGS sequence"/>
</dbReference>
<dbReference type="SFLD" id="SFLDG01129">
    <property type="entry name" value="C1.5:_HAD__Beta-PGM__Phosphata"/>
    <property type="match status" value="1"/>
</dbReference>
<dbReference type="InterPro" id="IPR006439">
    <property type="entry name" value="HAD-SF_hydro_IA"/>
</dbReference>